<name>X6LKF2_RETFI</name>
<comment type="caution">
    <text evidence="2">The sequence shown here is derived from an EMBL/GenBank/DDBJ whole genome shotgun (WGS) entry which is preliminary data.</text>
</comment>
<feature type="non-terminal residue" evidence="2">
    <location>
        <position position="180"/>
    </location>
</feature>
<evidence type="ECO:0000313" key="2">
    <source>
        <dbReference type="EMBL" id="ETO02099.1"/>
    </source>
</evidence>
<keyword evidence="1" id="KW-0175">Coiled coil</keyword>
<reference evidence="2 3" key="1">
    <citation type="journal article" date="2013" name="Curr. Biol.">
        <title>The Genome of the Foraminiferan Reticulomyxa filosa.</title>
        <authorList>
            <person name="Glockner G."/>
            <person name="Hulsmann N."/>
            <person name="Schleicher M."/>
            <person name="Noegel A.A."/>
            <person name="Eichinger L."/>
            <person name="Gallinger C."/>
            <person name="Pawlowski J."/>
            <person name="Sierra R."/>
            <person name="Euteneuer U."/>
            <person name="Pillet L."/>
            <person name="Moustafa A."/>
            <person name="Platzer M."/>
            <person name="Groth M."/>
            <person name="Szafranski K."/>
            <person name="Schliwa M."/>
        </authorList>
    </citation>
    <scope>NUCLEOTIDE SEQUENCE [LARGE SCALE GENOMIC DNA]</scope>
</reference>
<sequence>CEIINIINICIIHNASEYLLKQNIDTYTKHKEQIQKQELNKIIKKLQNKINNGDEKNFYETIRRLQINNNIQIQDNMGIVIHQDKDKAITIGKYFQQLFKHKYHMDIQWENEINTKTQEYINQTYISYDTILDEHFNEKEILDVYYTLDNNKSTFLDEISNELISLLIKNNPNQMTRLIN</sequence>
<evidence type="ECO:0000256" key="1">
    <source>
        <dbReference type="SAM" id="Coils"/>
    </source>
</evidence>
<protein>
    <submittedName>
        <fullName evidence="2">Uncharacterized protein</fullName>
    </submittedName>
</protein>
<feature type="non-terminal residue" evidence="2">
    <location>
        <position position="1"/>
    </location>
</feature>
<organism evidence="2 3">
    <name type="scientific">Reticulomyxa filosa</name>
    <dbReference type="NCBI Taxonomy" id="46433"/>
    <lineage>
        <taxon>Eukaryota</taxon>
        <taxon>Sar</taxon>
        <taxon>Rhizaria</taxon>
        <taxon>Retaria</taxon>
        <taxon>Foraminifera</taxon>
        <taxon>Monothalamids</taxon>
        <taxon>Reticulomyxidae</taxon>
        <taxon>Reticulomyxa</taxon>
    </lineage>
</organism>
<gene>
    <name evidence="2" type="ORF">RFI_35337</name>
</gene>
<proteinExistence type="predicted"/>
<keyword evidence="3" id="KW-1185">Reference proteome</keyword>
<feature type="coiled-coil region" evidence="1">
    <location>
        <begin position="29"/>
        <end position="56"/>
    </location>
</feature>
<dbReference type="AlphaFoldDB" id="X6LKF2"/>
<accession>X6LKF2</accession>
<dbReference type="EMBL" id="ASPP01036698">
    <property type="protein sequence ID" value="ETO02099.1"/>
    <property type="molecule type" value="Genomic_DNA"/>
</dbReference>
<dbReference type="Proteomes" id="UP000023152">
    <property type="component" value="Unassembled WGS sequence"/>
</dbReference>
<evidence type="ECO:0000313" key="3">
    <source>
        <dbReference type="Proteomes" id="UP000023152"/>
    </source>
</evidence>